<proteinExistence type="inferred from homology"/>
<evidence type="ECO:0000256" key="4">
    <source>
        <dbReference type="ARBA" id="ARBA00012783"/>
    </source>
</evidence>
<dbReference type="InterPro" id="IPR050202">
    <property type="entry name" value="Cyt/Deoxycyt_deaminase"/>
</dbReference>
<comment type="catalytic activity">
    <reaction evidence="11 12">
        <text>cytidine + H2O + H(+) = uridine + NH4(+)</text>
        <dbReference type="Rhea" id="RHEA:16069"/>
        <dbReference type="ChEBI" id="CHEBI:15377"/>
        <dbReference type="ChEBI" id="CHEBI:15378"/>
        <dbReference type="ChEBI" id="CHEBI:16704"/>
        <dbReference type="ChEBI" id="CHEBI:17562"/>
        <dbReference type="ChEBI" id="CHEBI:28938"/>
        <dbReference type="EC" id="3.5.4.5"/>
    </reaction>
</comment>
<feature type="domain" description="CMP/dCMP-type deaminase" evidence="13">
    <location>
        <begin position="20"/>
        <end position="155"/>
    </location>
</feature>
<evidence type="ECO:0000256" key="10">
    <source>
        <dbReference type="ARBA" id="ARBA00049252"/>
    </source>
</evidence>
<dbReference type="EMBL" id="JQZV01000003">
    <property type="protein sequence ID" value="KGN93227.1"/>
    <property type="molecule type" value="Genomic_DNA"/>
</dbReference>
<dbReference type="Pfam" id="PF00383">
    <property type="entry name" value="dCMP_cyt_deam_1"/>
    <property type="match status" value="1"/>
</dbReference>
<evidence type="ECO:0000313" key="15">
    <source>
        <dbReference type="Proteomes" id="UP000030101"/>
    </source>
</evidence>
<dbReference type="RefSeq" id="WP_036788482.1">
    <property type="nucleotide sequence ID" value="NZ_JQZV01000003.1"/>
</dbReference>
<comment type="caution">
    <text evidence="14">The sequence shown here is derived from an EMBL/GenBank/DDBJ whole genome shotgun (WGS) entry which is preliminary data.</text>
</comment>
<comment type="similarity">
    <text evidence="3 12">Belongs to the cytidine and deoxycytidylate deaminase family.</text>
</comment>
<evidence type="ECO:0000259" key="13">
    <source>
        <dbReference type="PROSITE" id="PS51747"/>
    </source>
</evidence>
<dbReference type="InterPro" id="IPR002125">
    <property type="entry name" value="CMP_dCMP_dom"/>
</dbReference>
<dbReference type="NCBIfam" id="TIGR01354">
    <property type="entry name" value="cyt_deam_tetra"/>
    <property type="match status" value="1"/>
</dbReference>
<keyword evidence="6 12" id="KW-0479">Metal-binding</keyword>
<evidence type="ECO:0000256" key="12">
    <source>
        <dbReference type="RuleBase" id="RU364006"/>
    </source>
</evidence>
<dbReference type="EC" id="3.5.4.5" evidence="4 12"/>
<comment type="cofactor">
    <cofactor evidence="1 12">
        <name>Zn(2+)</name>
        <dbReference type="ChEBI" id="CHEBI:29105"/>
    </cofactor>
</comment>
<comment type="catalytic activity">
    <reaction evidence="10 12">
        <text>2'-deoxycytidine + H2O + H(+) = 2'-deoxyuridine + NH4(+)</text>
        <dbReference type="Rhea" id="RHEA:13433"/>
        <dbReference type="ChEBI" id="CHEBI:15377"/>
        <dbReference type="ChEBI" id="CHEBI:15378"/>
        <dbReference type="ChEBI" id="CHEBI:15698"/>
        <dbReference type="ChEBI" id="CHEBI:16450"/>
        <dbReference type="ChEBI" id="CHEBI:28938"/>
        <dbReference type="EC" id="3.5.4.5"/>
    </reaction>
</comment>
<evidence type="ECO:0000256" key="6">
    <source>
        <dbReference type="ARBA" id="ARBA00022723"/>
    </source>
</evidence>
<dbReference type="InterPro" id="IPR016193">
    <property type="entry name" value="Cytidine_deaminase-like"/>
</dbReference>
<dbReference type="InterPro" id="IPR006262">
    <property type="entry name" value="Cyt_deam_tetra"/>
</dbReference>
<name>A0ABR4XMB5_9PORP</name>
<evidence type="ECO:0000256" key="11">
    <source>
        <dbReference type="ARBA" id="ARBA00049558"/>
    </source>
</evidence>
<reference evidence="14 15" key="1">
    <citation type="submission" date="2014-08" db="EMBL/GenBank/DDBJ databases">
        <title>Porphyromonas canoris strain:OH2762 Genome sequencing.</title>
        <authorList>
            <person name="Wallis C."/>
            <person name="Deusch O."/>
            <person name="O'Flynn C."/>
            <person name="Davis I."/>
            <person name="Jospin G."/>
            <person name="Darling A.E."/>
            <person name="Coil D.A."/>
            <person name="Alexiev A."/>
            <person name="Horsfall A."/>
            <person name="Kirkwood N."/>
            <person name="Harris S."/>
            <person name="Eisen J.A."/>
        </authorList>
    </citation>
    <scope>NUCLEOTIDE SEQUENCE [LARGE SCALE GENOMIC DNA]</scope>
    <source>
        <strain evidence="15">COT-108 OH2762</strain>
    </source>
</reference>
<dbReference type="CDD" id="cd01283">
    <property type="entry name" value="cytidine_deaminase"/>
    <property type="match status" value="1"/>
</dbReference>
<evidence type="ECO:0000256" key="2">
    <source>
        <dbReference type="ARBA" id="ARBA00003949"/>
    </source>
</evidence>
<evidence type="ECO:0000256" key="1">
    <source>
        <dbReference type="ARBA" id="ARBA00001947"/>
    </source>
</evidence>
<dbReference type="PANTHER" id="PTHR11644:SF2">
    <property type="entry name" value="CYTIDINE DEAMINASE"/>
    <property type="match status" value="1"/>
</dbReference>
<dbReference type="PANTHER" id="PTHR11644">
    <property type="entry name" value="CYTIDINE DEAMINASE"/>
    <property type="match status" value="1"/>
</dbReference>
<keyword evidence="7 12" id="KW-0378">Hydrolase</keyword>
<evidence type="ECO:0000256" key="3">
    <source>
        <dbReference type="ARBA" id="ARBA00006576"/>
    </source>
</evidence>
<keyword evidence="15" id="KW-1185">Reference proteome</keyword>
<evidence type="ECO:0000313" key="14">
    <source>
        <dbReference type="EMBL" id="KGN93227.1"/>
    </source>
</evidence>
<evidence type="ECO:0000256" key="5">
    <source>
        <dbReference type="ARBA" id="ARBA00018266"/>
    </source>
</evidence>
<dbReference type="SUPFAM" id="SSF53927">
    <property type="entry name" value="Cytidine deaminase-like"/>
    <property type="match status" value="1"/>
</dbReference>
<comment type="function">
    <text evidence="2 12">This enzyme scavenges exogenous and endogenous cytidine and 2'-deoxycytidine for UMP synthesis.</text>
</comment>
<organism evidence="14 15">
    <name type="scientific">Porphyromonas canoris</name>
    <dbReference type="NCBI Taxonomy" id="36875"/>
    <lineage>
        <taxon>Bacteria</taxon>
        <taxon>Pseudomonadati</taxon>
        <taxon>Bacteroidota</taxon>
        <taxon>Bacteroidia</taxon>
        <taxon>Bacteroidales</taxon>
        <taxon>Porphyromonadaceae</taxon>
        <taxon>Porphyromonas</taxon>
    </lineage>
</organism>
<evidence type="ECO:0000256" key="8">
    <source>
        <dbReference type="ARBA" id="ARBA00022833"/>
    </source>
</evidence>
<evidence type="ECO:0000256" key="7">
    <source>
        <dbReference type="ARBA" id="ARBA00022801"/>
    </source>
</evidence>
<keyword evidence="8 12" id="KW-0862">Zinc</keyword>
<dbReference type="PROSITE" id="PS00903">
    <property type="entry name" value="CYT_DCMP_DEAMINASES_1"/>
    <property type="match status" value="1"/>
</dbReference>
<sequence>MNQKQITIPYHLRSNDKLSDTEQTLVAKAREAAEKAYAPYSGFHVGAAVLLSNGEIVSGSNQENAAYPSGICAERTTLFYANAQYPDASVEALAIIAIHGGEVVPSISPCGACRQVMVEVSYRYNKSYKVILAGKDKSVVLEDNRMLLPFTFSGDDLK</sequence>
<evidence type="ECO:0000256" key="9">
    <source>
        <dbReference type="ARBA" id="ARBA00032005"/>
    </source>
</evidence>
<protein>
    <recommendedName>
        <fullName evidence="5 12">Cytidine deaminase</fullName>
        <ecNumber evidence="4 12">3.5.4.5</ecNumber>
    </recommendedName>
    <alternativeName>
        <fullName evidence="9 12">Cytidine aminohydrolase</fullName>
    </alternativeName>
</protein>
<accession>A0ABR4XMB5</accession>
<dbReference type="Gene3D" id="3.40.140.10">
    <property type="entry name" value="Cytidine Deaminase, domain 2"/>
    <property type="match status" value="1"/>
</dbReference>
<gene>
    <name evidence="14" type="ORF">HQ43_00810</name>
</gene>
<dbReference type="Proteomes" id="UP000030101">
    <property type="component" value="Unassembled WGS sequence"/>
</dbReference>
<dbReference type="PROSITE" id="PS51747">
    <property type="entry name" value="CYT_DCMP_DEAMINASES_2"/>
    <property type="match status" value="1"/>
</dbReference>
<dbReference type="NCBIfam" id="NF004064">
    <property type="entry name" value="PRK05578.1"/>
    <property type="match status" value="1"/>
</dbReference>
<dbReference type="InterPro" id="IPR016192">
    <property type="entry name" value="APOBEC/CMP_deaminase_Zn-bd"/>
</dbReference>